<proteinExistence type="predicted"/>
<reference evidence="4" key="1">
    <citation type="submission" date="2023-07" db="EMBL/GenBank/DDBJ databases">
        <title>Chromosome-level genome assembly of Artemia franciscana.</title>
        <authorList>
            <person name="Jo E."/>
        </authorList>
    </citation>
    <scope>NUCLEOTIDE SEQUENCE</scope>
    <source>
        <tissue evidence="4">Whole body</tissue>
    </source>
</reference>
<protein>
    <recommendedName>
        <fullName evidence="3">C2H2-type domain-containing protein</fullName>
    </recommendedName>
</protein>
<dbReference type="InterPro" id="IPR013087">
    <property type="entry name" value="Znf_C2H2_type"/>
</dbReference>
<evidence type="ECO:0000256" key="1">
    <source>
        <dbReference type="PROSITE-ProRule" id="PRU00042"/>
    </source>
</evidence>
<sequence length="581" mass="65193">MTSNPKVVHVNIIMPEDDAGAKRHKRSSRRYETVVVKGNLSKDYIPFEEVGNISYCPICRKGIRGNKMKEHIQHCRQVLGSMSMYPCEICRNPFDRRGDKQAHFRECHPNVPLYLCNGCGSMYTEYQAFVSHKCQGQLSSGQLNILAYFCGGCDLKFCTRHSFDQHTKEMHKGVLRPSEVQHPEKRFFRSVRCDVEKKEGEEKVILTRKKGVRIISKVSASEYGSFDKRTKTTVRSKKTQKSELEWTLPSSPFPKSEPCLEEDDEKPSEVKYLRFHRAISRINSVINRSLPNSVTMRQPSGELLMDSFYESPSESHHLDENTGLLWINGVCSEIHPSPSDIPPFIDEEASSNYYKRVYSDFISKCDNEDDDSALPINIGWDTTEGSSLPDEPEPSCIEPDSRIDSPINHISHVDNPVSVTSHFKNIDSVANTLGITRVFDSEMSKSDVDVNGVKCKESSSEMVQKLSDRFDGPEDDEEVVPGEFQVFSDEEGRVIIVHPSGATSVAPPGSQVVQIDSGEIFILQTTDDGNTVAVPLVRENMVHIEDPGVPSTSLVLNTDGSLSLLLDSVSNEIQNQFLQSS</sequence>
<comment type="caution">
    <text evidence="4">The sequence shown here is derived from an EMBL/GenBank/DDBJ whole genome shotgun (WGS) entry which is preliminary data.</text>
</comment>
<dbReference type="PROSITE" id="PS50157">
    <property type="entry name" value="ZINC_FINGER_C2H2_2"/>
    <property type="match status" value="1"/>
</dbReference>
<feature type="domain" description="C2H2-type" evidence="3">
    <location>
        <begin position="148"/>
        <end position="173"/>
    </location>
</feature>
<organism evidence="4 5">
    <name type="scientific">Artemia franciscana</name>
    <name type="common">Brine shrimp</name>
    <name type="synonym">Artemia sanfranciscana</name>
    <dbReference type="NCBI Taxonomy" id="6661"/>
    <lineage>
        <taxon>Eukaryota</taxon>
        <taxon>Metazoa</taxon>
        <taxon>Ecdysozoa</taxon>
        <taxon>Arthropoda</taxon>
        <taxon>Crustacea</taxon>
        <taxon>Branchiopoda</taxon>
        <taxon>Anostraca</taxon>
        <taxon>Artemiidae</taxon>
        <taxon>Artemia</taxon>
    </lineage>
</organism>
<dbReference type="Proteomes" id="UP001187531">
    <property type="component" value="Unassembled WGS sequence"/>
</dbReference>
<accession>A0AA88IIK7</accession>
<dbReference type="SMART" id="SM00355">
    <property type="entry name" value="ZnF_C2H2"/>
    <property type="match status" value="2"/>
</dbReference>
<evidence type="ECO:0000313" key="5">
    <source>
        <dbReference type="Proteomes" id="UP001187531"/>
    </source>
</evidence>
<keyword evidence="1" id="KW-0862">Zinc</keyword>
<dbReference type="PROSITE" id="PS00028">
    <property type="entry name" value="ZINC_FINGER_C2H2_1"/>
    <property type="match status" value="2"/>
</dbReference>
<feature type="region of interest" description="Disordered" evidence="2">
    <location>
        <begin position="237"/>
        <end position="262"/>
    </location>
</feature>
<dbReference type="Gene3D" id="3.30.160.60">
    <property type="entry name" value="Classic Zinc Finger"/>
    <property type="match status" value="1"/>
</dbReference>
<gene>
    <name evidence="4" type="ORF">QYM36_003743</name>
</gene>
<dbReference type="EMBL" id="JAVRJZ010000006">
    <property type="protein sequence ID" value="KAK2721547.1"/>
    <property type="molecule type" value="Genomic_DNA"/>
</dbReference>
<evidence type="ECO:0000259" key="3">
    <source>
        <dbReference type="PROSITE" id="PS50157"/>
    </source>
</evidence>
<dbReference type="AlphaFoldDB" id="A0AA88IIK7"/>
<evidence type="ECO:0000313" key="4">
    <source>
        <dbReference type="EMBL" id="KAK2721547.1"/>
    </source>
</evidence>
<dbReference type="GO" id="GO:0008270">
    <property type="term" value="F:zinc ion binding"/>
    <property type="evidence" value="ECO:0007669"/>
    <property type="project" value="UniProtKB-KW"/>
</dbReference>
<evidence type="ECO:0000256" key="2">
    <source>
        <dbReference type="SAM" id="MobiDB-lite"/>
    </source>
</evidence>
<name>A0AA88IIK7_ARTSF</name>
<keyword evidence="1" id="KW-0479">Metal-binding</keyword>
<keyword evidence="1" id="KW-0863">Zinc-finger</keyword>
<keyword evidence="5" id="KW-1185">Reference proteome</keyword>